<feature type="domain" description="Peptidase S1" evidence="11">
    <location>
        <begin position="58"/>
        <end position="305"/>
    </location>
</feature>
<dbReference type="AlphaFoldDB" id="A0A1B6MEI5"/>
<protein>
    <recommendedName>
        <fullName evidence="11">Peptidase S1 domain-containing protein</fullName>
    </recommendedName>
</protein>
<evidence type="ECO:0000259" key="11">
    <source>
        <dbReference type="PROSITE" id="PS50240"/>
    </source>
</evidence>
<evidence type="ECO:0000256" key="8">
    <source>
        <dbReference type="ARBA" id="ARBA00024195"/>
    </source>
</evidence>
<dbReference type="SUPFAM" id="SSF50494">
    <property type="entry name" value="Trypsin-like serine proteases"/>
    <property type="match status" value="1"/>
</dbReference>
<dbReference type="FunFam" id="2.40.10.10:FF:000028">
    <property type="entry name" value="Serine protease easter"/>
    <property type="match status" value="1"/>
</dbReference>
<organism evidence="12">
    <name type="scientific">Graphocephala atropunctata</name>
    <dbReference type="NCBI Taxonomy" id="36148"/>
    <lineage>
        <taxon>Eukaryota</taxon>
        <taxon>Metazoa</taxon>
        <taxon>Ecdysozoa</taxon>
        <taxon>Arthropoda</taxon>
        <taxon>Hexapoda</taxon>
        <taxon>Insecta</taxon>
        <taxon>Pterygota</taxon>
        <taxon>Neoptera</taxon>
        <taxon>Paraneoptera</taxon>
        <taxon>Hemiptera</taxon>
        <taxon>Auchenorrhyncha</taxon>
        <taxon>Membracoidea</taxon>
        <taxon>Cicadellidae</taxon>
        <taxon>Cicadellinae</taxon>
        <taxon>Cicadellini</taxon>
        <taxon>Graphocephala</taxon>
    </lineage>
</organism>
<feature type="chain" id="PRO_5008588116" description="Peptidase S1 domain-containing protein" evidence="10">
    <location>
        <begin position="26"/>
        <end position="306"/>
    </location>
</feature>
<dbReference type="PROSITE" id="PS50240">
    <property type="entry name" value="TRYPSIN_DOM"/>
    <property type="match status" value="1"/>
</dbReference>
<evidence type="ECO:0000256" key="7">
    <source>
        <dbReference type="ARBA" id="ARBA00023180"/>
    </source>
</evidence>
<dbReference type="GO" id="GO:0006508">
    <property type="term" value="P:proteolysis"/>
    <property type="evidence" value="ECO:0007669"/>
    <property type="project" value="UniProtKB-KW"/>
</dbReference>
<dbReference type="InterPro" id="IPR043504">
    <property type="entry name" value="Peptidase_S1_PA_chymotrypsin"/>
</dbReference>
<dbReference type="PROSITE" id="PS00134">
    <property type="entry name" value="TRYPSIN_HIS"/>
    <property type="match status" value="1"/>
</dbReference>
<name>A0A1B6MEI5_9HEMI</name>
<keyword evidence="7" id="KW-0325">Glycoprotein</keyword>
<evidence type="ECO:0000256" key="6">
    <source>
        <dbReference type="ARBA" id="ARBA00023157"/>
    </source>
</evidence>
<comment type="subcellular location">
    <subcellularLocation>
        <location evidence="1">Secreted</location>
        <location evidence="1">Extracellular space</location>
    </subcellularLocation>
</comment>
<dbReference type="Pfam" id="PF00089">
    <property type="entry name" value="Trypsin"/>
    <property type="match status" value="1"/>
</dbReference>
<dbReference type="SMART" id="SM00020">
    <property type="entry name" value="Tryp_SPc"/>
    <property type="match status" value="1"/>
</dbReference>
<dbReference type="PANTHER" id="PTHR24256">
    <property type="entry name" value="TRYPTASE-RELATED"/>
    <property type="match status" value="1"/>
</dbReference>
<dbReference type="EMBL" id="GEBQ01005655">
    <property type="protein sequence ID" value="JAT34322.1"/>
    <property type="molecule type" value="Transcribed_RNA"/>
</dbReference>
<evidence type="ECO:0000256" key="9">
    <source>
        <dbReference type="RuleBase" id="RU363034"/>
    </source>
</evidence>
<dbReference type="FunFam" id="2.40.10.10:FF:000036">
    <property type="entry name" value="Trypsin beta"/>
    <property type="match status" value="1"/>
</dbReference>
<keyword evidence="2 9" id="KW-0645">Protease</keyword>
<evidence type="ECO:0000313" key="12">
    <source>
        <dbReference type="EMBL" id="JAT34322.1"/>
    </source>
</evidence>
<dbReference type="CDD" id="cd00190">
    <property type="entry name" value="Tryp_SPc"/>
    <property type="match status" value="1"/>
</dbReference>
<evidence type="ECO:0000256" key="10">
    <source>
        <dbReference type="SAM" id="SignalP"/>
    </source>
</evidence>
<dbReference type="InterPro" id="IPR009003">
    <property type="entry name" value="Peptidase_S1_PA"/>
</dbReference>
<comment type="similarity">
    <text evidence="8">Belongs to the peptidase S1 family. CLIP subfamily.</text>
</comment>
<keyword evidence="5 9" id="KW-0720">Serine protease</keyword>
<evidence type="ECO:0000256" key="2">
    <source>
        <dbReference type="ARBA" id="ARBA00022670"/>
    </source>
</evidence>
<dbReference type="InterPro" id="IPR001314">
    <property type="entry name" value="Peptidase_S1A"/>
</dbReference>
<dbReference type="InterPro" id="IPR018114">
    <property type="entry name" value="TRYPSIN_HIS"/>
</dbReference>
<keyword evidence="4 9" id="KW-0378">Hydrolase</keyword>
<dbReference type="InterPro" id="IPR033116">
    <property type="entry name" value="TRYPSIN_SER"/>
</dbReference>
<dbReference type="GO" id="GO:0004252">
    <property type="term" value="F:serine-type endopeptidase activity"/>
    <property type="evidence" value="ECO:0007669"/>
    <property type="project" value="InterPro"/>
</dbReference>
<reference evidence="12" key="1">
    <citation type="submission" date="2015-11" db="EMBL/GenBank/DDBJ databases">
        <title>De novo transcriptome assembly of four potential Pierce s Disease insect vectors from Arizona vineyards.</title>
        <authorList>
            <person name="Tassone E.E."/>
        </authorList>
    </citation>
    <scope>NUCLEOTIDE SEQUENCE</scope>
</reference>
<feature type="signal peptide" evidence="10">
    <location>
        <begin position="1"/>
        <end position="25"/>
    </location>
</feature>
<gene>
    <name evidence="12" type="ORF">g.11092</name>
</gene>
<keyword evidence="6" id="KW-1015">Disulfide bond</keyword>
<proteinExistence type="inferred from homology"/>
<dbReference type="Gene3D" id="2.40.10.10">
    <property type="entry name" value="Trypsin-like serine proteases"/>
    <property type="match status" value="2"/>
</dbReference>
<evidence type="ECO:0000256" key="3">
    <source>
        <dbReference type="ARBA" id="ARBA00022729"/>
    </source>
</evidence>
<dbReference type="InterPro" id="IPR051487">
    <property type="entry name" value="Ser/Thr_Proteases_Immune/Dev"/>
</dbReference>
<evidence type="ECO:0000256" key="5">
    <source>
        <dbReference type="ARBA" id="ARBA00022825"/>
    </source>
</evidence>
<accession>A0A1B6MEI5</accession>
<dbReference type="PROSITE" id="PS00135">
    <property type="entry name" value="TRYPSIN_SER"/>
    <property type="match status" value="1"/>
</dbReference>
<dbReference type="GO" id="GO:0005576">
    <property type="term" value="C:extracellular region"/>
    <property type="evidence" value="ECO:0007669"/>
    <property type="project" value="UniProtKB-SubCell"/>
</dbReference>
<keyword evidence="3 10" id="KW-0732">Signal</keyword>
<dbReference type="InterPro" id="IPR001254">
    <property type="entry name" value="Trypsin_dom"/>
</dbReference>
<evidence type="ECO:0000256" key="4">
    <source>
        <dbReference type="ARBA" id="ARBA00022801"/>
    </source>
</evidence>
<feature type="non-terminal residue" evidence="12">
    <location>
        <position position="1"/>
    </location>
</feature>
<sequence length="306" mass="33718">LTKETQMRAQLWIVLPLLQVLCVVAAGYRYCEDVTGHRNCRLLPPLSECGPVRHGPRVVGGRNAFLGQYPWIAWLRGCGGSLISSRYVLSAAHCCINRRGKPQVKSVRLGEYDLRTNQDCTSNGACAPRHQDMRVERVVVHKEYDRARVENDICLIRLKKPTTFNEYVKPICLPFAEPFSSLEAGNISLEIAGWGLSKQSGFGRNEFPSVLQTATVPVVSRGACQAMYGYRMSNGKLCAGGEGGRDSCLGDSGGPLMGQFTTNDPLTKYFLIGVVSYGPFLCGKGNPGVYTNVPFYTQWILDNIEP</sequence>
<dbReference type="PRINTS" id="PR00722">
    <property type="entry name" value="CHYMOTRYPSIN"/>
</dbReference>
<evidence type="ECO:0000256" key="1">
    <source>
        <dbReference type="ARBA" id="ARBA00004239"/>
    </source>
</evidence>